<gene>
    <name evidence="2" type="ORF">AGOR_G00039120</name>
</gene>
<reference evidence="2" key="1">
    <citation type="submission" date="2021-01" db="EMBL/GenBank/DDBJ databases">
        <authorList>
            <person name="Zahm M."/>
            <person name="Roques C."/>
            <person name="Cabau C."/>
            <person name="Klopp C."/>
            <person name="Donnadieu C."/>
            <person name="Jouanno E."/>
            <person name="Lampietro C."/>
            <person name="Louis A."/>
            <person name="Herpin A."/>
            <person name="Echchiki A."/>
            <person name="Berthelot C."/>
            <person name="Parey E."/>
            <person name="Roest-Crollius H."/>
            <person name="Braasch I."/>
            <person name="Postlethwait J."/>
            <person name="Bobe J."/>
            <person name="Montfort J."/>
            <person name="Bouchez O."/>
            <person name="Begum T."/>
            <person name="Mejri S."/>
            <person name="Adams A."/>
            <person name="Chen W.-J."/>
            <person name="Guiguen Y."/>
        </authorList>
    </citation>
    <scope>NUCLEOTIDE SEQUENCE</scope>
    <source>
        <tissue evidence="2">Blood</tissue>
    </source>
</reference>
<dbReference type="Proteomes" id="UP000829720">
    <property type="component" value="Unassembled WGS sequence"/>
</dbReference>
<dbReference type="InterPro" id="IPR027901">
    <property type="entry name" value="CFAP90"/>
</dbReference>
<evidence type="ECO:0000313" key="3">
    <source>
        <dbReference type="Proteomes" id="UP000829720"/>
    </source>
</evidence>
<comment type="caution">
    <text evidence="2">The sequence shown here is derived from an EMBL/GenBank/DDBJ whole genome shotgun (WGS) entry which is preliminary data.</text>
</comment>
<protein>
    <submittedName>
        <fullName evidence="2">Uncharacterized protein</fullName>
    </submittedName>
</protein>
<dbReference type="OrthoDB" id="10057935at2759"/>
<dbReference type="PANTHER" id="PTHR34444">
    <property type="entry name" value="LOC361192"/>
    <property type="match status" value="1"/>
</dbReference>
<feature type="compositionally biased region" description="Basic and acidic residues" evidence="1">
    <location>
        <begin position="64"/>
        <end position="81"/>
    </location>
</feature>
<sequence>MEIIPEDKTKPASTLSVFSYIPSRRTDPKELTYFNSDSKAQEIFMYDCIHRRSEGYDEKLHRDDREHAKGRGLDIHREEQSRPIAVLSSSEHGRRPSPLIYKPDRQFVRVAHIHAEFFRKNGITQNLAEGYGSVTPV</sequence>
<evidence type="ECO:0000256" key="1">
    <source>
        <dbReference type="SAM" id="MobiDB-lite"/>
    </source>
</evidence>
<evidence type="ECO:0000313" key="2">
    <source>
        <dbReference type="EMBL" id="KAI1901893.1"/>
    </source>
</evidence>
<proteinExistence type="predicted"/>
<organism evidence="2 3">
    <name type="scientific">Albula goreensis</name>
    <dbReference type="NCBI Taxonomy" id="1534307"/>
    <lineage>
        <taxon>Eukaryota</taxon>
        <taxon>Metazoa</taxon>
        <taxon>Chordata</taxon>
        <taxon>Craniata</taxon>
        <taxon>Vertebrata</taxon>
        <taxon>Euteleostomi</taxon>
        <taxon>Actinopterygii</taxon>
        <taxon>Neopterygii</taxon>
        <taxon>Teleostei</taxon>
        <taxon>Albuliformes</taxon>
        <taxon>Albulidae</taxon>
        <taxon>Albula</taxon>
    </lineage>
</organism>
<feature type="region of interest" description="Disordered" evidence="1">
    <location>
        <begin position="64"/>
        <end position="99"/>
    </location>
</feature>
<dbReference type="EMBL" id="JAERUA010000003">
    <property type="protein sequence ID" value="KAI1901893.1"/>
    <property type="molecule type" value="Genomic_DNA"/>
</dbReference>
<name>A0A8T3DXR0_9TELE</name>
<accession>A0A8T3DXR0</accession>
<keyword evidence="3" id="KW-1185">Reference proteome</keyword>
<dbReference type="PANTHER" id="PTHR34444:SF1">
    <property type="entry name" value="CILIA- AND FLAGELLA-ASSOCIATED PROTEIN 90"/>
    <property type="match status" value="1"/>
</dbReference>
<dbReference type="Pfam" id="PF15074">
    <property type="entry name" value="CFAP90"/>
    <property type="match status" value="1"/>
</dbReference>
<dbReference type="AlphaFoldDB" id="A0A8T3DXR0"/>